<feature type="region of interest" description="Disordered" evidence="1">
    <location>
        <begin position="87"/>
        <end position="114"/>
    </location>
</feature>
<dbReference type="SUPFAM" id="SSF49899">
    <property type="entry name" value="Concanavalin A-like lectins/glucanases"/>
    <property type="match status" value="1"/>
</dbReference>
<keyword evidence="4" id="KW-1185">Reference proteome</keyword>
<accession>A0A1W2FX45</accession>
<dbReference type="Pfam" id="PF17851">
    <property type="entry name" value="GH43_C2"/>
    <property type="match status" value="1"/>
</dbReference>
<dbReference type="EMBL" id="FWXV01000014">
    <property type="protein sequence ID" value="SMD26495.1"/>
    <property type="molecule type" value="Genomic_DNA"/>
</dbReference>
<reference evidence="3 4" key="1">
    <citation type="submission" date="2017-04" db="EMBL/GenBank/DDBJ databases">
        <authorList>
            <person name="Afonso C.L."/>
            <person name="Miller P.J."/>
            <person name="Scott M.A."/>
            <person name="Spackman E."/>
            <person name="Goraichik I."/>
            <person name="Dimitrov K.M."/>
            <person name="Suarez D.L."/>
            <person name="Swayne D.E."/>
        </authorList>
    </citation>
    <scope>NUCLEOTIDE SEQUENCE [LARGE SCALE GENOMIC DNA]</scope>
    <source>
        <strain evidence="3 4">DSM 43828</strain>
    </source>
</reference>
<gene>
    <name evidence="3" type="ORF">SAMN05661093_10078</name>
</gene>
<evidence type="ECO:0000259" key="2">
    <source>
        <dbReference type="Pfam" id="PF17851"/>
    </source>
</evidence>
<dbReference type="AlphaFoldDB" id="A0A1W2FX45"/>
<name>A0A1W2FX45_KIBAR</name>
<evidence type="ECO:0000313" key="4">
    <source>
        <dbReference type="Proteomes" id="UP000192674"/>
    </source>
</evidence>
<evidence type="ECO:0000256" key="1">
    <source>
        <dbReference type="SAM" id="MobiDB-lite"/>
    </source>
</evidence>
<proteinExistence type="predicted"/>
<feature type="domain" description="Beta-xylosidase C-terminal Concanavalin A-like" evidence="2">
    <location>
        <begin position="9"/>
        <end position="76"/>
    </location>
</feature>
<protein>
    <recommendedName>
        <fullName evidence="2">Beta-xylosidase C-terminal Concanavalin A-like domain-containing protein</fullName>
    </recommendedName>
</protein>
<sequence length="114" mass="12906">MHCPVVTIDLFTDARLKPQWEWHYQPHADRWSLTERPGFLRLKAFAPRVANHLAKAGNALTQRVLRTVGGATVTVRLELTGLRFCSSSVHHSPHRTSNQDRPPNLLSQVSGRFS</sequence>
<dbReference type="InterPro" id="IPR041542">
    <property type="entry name" value="GH43_C2"/>
</dbReference>
<organism evidence="3 4">
    <name type="scientific">Kibdelosporangium aridum</name>
    <dbReference type="NCBI Taxonomy" id="2030"/>
    <lineage>
        <taxon>Bacteria</taxon>
        <taxon>Bacillati</taxon>
        <taxon>Actinomycetota</taxon>
        <taxon>Actinomycetes</taxon>
        <taxon>Pseudonocardiales</taxon>
        <taxon>Pseudonocardiaceae</taxon>
        <taxon>Kibdelosporangium</taxon>
    </lineage>
</organism>
<dbReference type="InterPro" id="IPR013320">
    <property type="entry name" value="ConA-like_dom_sf"/>
</dbReference>
<evidence type="ECO:0000313" key="3">
    <source>
        <dbReference type="EMBL" id="SMD26495.1"/>
    </source>
</evidence>
<dbReference type="Proteomes" id="UP000192674">
    <property type="component" value="Unassembled WGS sequence"/>
</dbReference>
<dbReference type="Gene3D" id="2.60.120.200">
    <property type="match status" value="1"/>
</dbReference>